<dbReference type="Gene3D" id="3.90.79.10">
    <property type="entry name" value="Nucleoside Triphosphate Pyrophosphohydrolase"/>
    <property type="match status" value="1"/>
</dbReference>
<dbReference type="Proteomes" id="UP001501746">
    <property type="component" value="Unassembled WGS sequence"/>
</dbReference>
<dbReference type="InterPro" id="IPR050241">
    <property type="entry name" value="NAD-cap_RNA_hydrolase_NudC"/>
</dbReference>
<evidence type="ECO:0000313" key="12">
    <source>
        <dbReference type="Proteomes" id="UP001501746"/>
    </source>
</evidence>
<dbReference type="RefSeq" id="WP_157427961.1">
    <property type="nucleotide sequence ID" value="NZ_BAAANK010000004.1"/>
</dbReference>
<comment type="catalytic activity">
    <reaction evidence="9">
        <text>a 5'-end NAD(+)-phospho-ribonucleoside in mRNA + H2O = a 5'-end phospho-adenosine-phospho-ribonucleoside in mRNA + beta-nicotinamide D-ribonucleotide + 2 H(+)</text>
        <dbReference type="Rhea" id="RHEA:60876"/>
        <dbReference type="Rhea" id="RHEA-COMP:15698"/>
        <dbReference type="Rhea" id="RHEA-COMP:15719"/>
        <dbReference type="ChEBI" id="CHEBI:14649"/>
        <dbReference type="ChEBI" id="CHEBI:15377"/>
        <dbReference type="ChEBI" id="CHEBI:15378"/>
        <dbReference type="ChEBI" id="CHEBI:144029"/>
        <dbReference type="ChEBI" id="CHEBI:144051"/>
    </reaction>
    <physiologicalReaction direction="left-to-right" evidence="9">
        <dbReference type="Rhea" id="RHEA:60877"/>
    </physiologicalReaction>
</comment>
<dbReference type="Pfam" id="PF09297">
    <property type="entry name" value="Zn_ribbon_NUD"/>
    <property type="match status" value="1"/>
</dbReference>
<evidence type="ECO:0000256" key="4">
    <source>
        <dbReference type="ARBA" id="ARBA00012381"/>
    </source>
</evidence>
<keyword evidence="6" id="KW-0378">Hydrolase</keyword>
<dbReference type="NCBIfam" id="NF001299">
    <property type="entry name" value="PRK00241.1"/>
    <property type="match status" value="1"/>
</dbReference>
<gene>
    <name evidence="11" type="ORF">GCM10009750_17690</name>
</gene>
<dbReference type="Gene3D" id="3.90.79.20">
    <property type="match status" value="1"/>
</dbReference>
<evidence type="ECO:0000313" key="11">
    <source>
        <dbReference type="EMBL" id="GAA1833860.1"/>
    </source>
</evidence>
<evidence type="ECO:0000256" key="1">
    <source>
        <dbReference type="ARBA" id="ARBA00001946"/>
    </source>
</evidence>
<dbReference type="EC" id="3.6.1.22" evidence="4"/>
<dbReference type="CDD" id="cd03429">
    <property type="entry name" value="NUDIX_NADH_pyrophosphatase_Nudt13"/>
    <property type="match status" value="1"/>
</dbReference>
<dbReference type="SUPFAM" id="SSF55811">
    <property type="entry name" value="Nudix"/>
    <property type="match status" value="1"/>
</dbReference>
<evidence type="ECO:0000256" key="7">
    <source>
        <dbReference type="ARBA" id="ARBA00022842"/>
    </source>
</evidence>
<dbReference type="InterPro" id="IPR020084">
    <property type="entry name" value="NUDIX_hydrolase_CS"/>
</dbReference>
<dbReference type="PROSITE" id="PS51462">
    <property type="entry name" value="NUDIX"/>
    <property type="match status" value="1"/>
</dbReference>
<dbReference type="PROSITE" id="PS00893">
    <property type="entry name" value="NUDIX_BOX"/>
    <property type="match status" value="1"/>
</dbReference>
<name>A0ABN2MP37_9MICO</name>
<keyword evidence="8" id="KW-0520">NAD</keyword>
<dbReference type="InterPro" id="IPR049734">
    <property type="entry name" value="NudC-like_C"/>
</dbReference>
<dbReference type="EMBL" id="BAAANK010000004">
    <property type="protein sequence ID" value="GAA1833860.1"/>
    <property type="molecule type" value="Genomic_DNA"/>
</dbReference>
<evidence type="ECO:0000259" key="10">
    <source>
        <dbReference type="PROSITE" id="PS51462"/>
    </source>
</evidence>
<protein>
    <recommendedName>
        <fullName evidence="4">NAD(+) diphosphatase</fullName>
        <ecNumber evidence="4">3.6.1.22</ecNumber>
    </recommendedName>
</protein>
<comment type="caution">
    <text evidence="11">The sequence shown here is derived from an EMBL/GenBank/DDBJ whole genome shotgun (WGS) entry which is preliminary data.</text>
</comment>
<dbReference type="Pfam" id="PF09296">
    <property type="entry name" value="NUDIX-like"/>
    <property type="match status" value="1"/>
</dbReference>
<dbReference type="InterPro" id="IPR015376">
    <property type="entry name" value="Znr_NADH_PPase"/>
</dbReference>
<dbReference type="InterPro" id="IPR000086">
    <property type="entry name" value="NUDIX_hydrolase_dom"/>
</dbReference>
<feature type="domain" description="Nudix hydrolase" evidence="10">
    <location>
        <begin position="202"/>
        <end position="332"/>
    </location>
</feature>
<proteinExistence type="inferred from homology"/>
<evidence type="ECO:0000256" key="6">
    <source>
        <dbReference type="ARBA" id="ARBA00022801"/>
    </source>
</evidence>
<keyword evidence="5" id="KW-0479">Metal-binding</keyword>
<evidence type="ECO:0000256" key="8">
    <source>
        <dbReference type="ARBA" id="ARBA00023027"/>
    </source>
</evidence>
<dbReference type="PANTHER" id="PTHR42904">
    <property type="entry name" value="NUDIX HYDROLASE, NUDC SUBFAMILY"/>
    <property type="match status" value="1"/>
</dbReference>
<comment type="cofactor">
    <cofactor evidence="2">
        <name>Zn(2+)</name>
        <dbReference type="ChEBI" id="CHEBI:29105"/>
    </cofactor>
</comment>
<keyword evidence="12" id="KW-1185">Reference proteome</keyword>
<dbReference type="PANTHER" id="PTHR42904:SF6">
    <property type="entry name" value="NAD-CAPPED RNA HYDROLASE NUDT12"/>
    <property type="match status" value="1"/>
</dbReference>
<reference evidence="12" key="1">
    <citation type="journal article" date="2019" name="Int. J. Syst. Evol. Microbiol.">
        <title>The Global Catalogue of Microorganisms (GCM) 10K type strain sequencing project: providing services to taxonomists for standard genome sequencing and annotation.</title>
        <authorList>
            <consortium name="The Broad Institute Genomics Platform"/>
            <consortium name="The Broad Institute Genome Sequencing Center for Infectious Disease"/>
            <person name="Wu L."/>
            <person name="Ma J."/>
        </authorList>
    </citation>
    <scope>NUCLEOTIDE SEQUENCE [LARGE SCALE GENOMIC DNA]</scope>
    <source>
        <strain evidence="12">JCM 14323</strain>
    </source>
</reference>
<evidence type="ECO:0000256" key="3">
    <source>
        <dbReference type="ARBA" id="ARBA00009595"/>
    </source>
</evidence>
<dbReference type="InterPro" id="IPR015797">
    <property type="entry name" value="NUDIX_hydrolase-like_dom_sf"/>
</dbReference>
<dbReference type="InterPro" id="IPR015375">
    <property type="entry name" value="NADH_PPase-like_N"/>
</dbReference>
<evidence type="ECO:0000256" key="2">
    <source>
        <dbReference type="ARBA" id="ARBA00001947"/>
    </source>
</evidence>
<organism evidence="11 12">
    <name type="scientific">Agromyces salentinus</name>
    <dbReference type="NCBI Taxonomy" id="269421"/>
    <lineage>
        <taxon>Bacteria</taxon>
        <taxon>Bacillati</taxon>
        <taxon>Actinomycetota</taxon>
        <taxon>Actinomycetes</taxon>
        <taxon>Micrococcales</taxon>
        <taxon>Microbacteriaceae</taxon>
        <taxon>Agromyces</taxon>
    </lineage>
</organism>
<comment type="similarity">
    <text evidence="3">Belongs to the Nudix hydrolase family. NudC subfamily.</text>
</comment>
<keyword evidence="7" id="KW-0460">Magnesium</keyword>
<evidence type="ECO:0000256" key="5">
    <source>
        <dbReference type="ARBA" id="ARBA00022723"/>
    </source>
</evidence>
<comment type="cofactor">
    <cofactor evidence="1">
        <name>Mg(2+)</name>
        <dbReference type="ChEBI" id="CHEBI:18420"/>
    </cofactor>
</comment>
<accession>A0ABN2MP37</accession>
<evidence type="ECO:0000256" key="9">
    <source>
        <dbReference type="ARBA" id="ARBA00023679"/>
    </source>
</evidence>
<sequence length="350" mass="37311">MSESTSPPLARALLERDGASRTLADRAAQFDADPTSLVLLLRGTKALLSERVEDVAPALDLRSPIEVRAVLGGAERVTLRCYLGRLVTGVDEAPGHASVEDRHAASDLDPGSLPASAAPPVEVWVLDDEAADAIEPEPARWIGLRQAATQLEVYEAGLLAQAVAIANWHAASRFCPRCGGPTELAEAGWSRRCTVDGGSIFPRTDPAVIVLVTDAEDRVLLGSNAMWESNRFSLLAGYVEPGESLEHAVVREIGEEAGLPVGDVQYAGSQPWPFPASLMLGFTARAVATAPSPKVTPDGVEILELRWFTREELAAALPEIGFPGRTSIAGWLLERWFGAPIESSPRGWGA</sequence>
<dbReference type="Pfam" id="PF00293">
    <property type="entry name" value="NUDIX"/>
    <property type="match status" value="1"/>
</dbReference>